<dbReference type="PANTHER" id="PTHR32502:SF3">
    <property type="entry name" value="D-GALACTOSAMINE-6-PHOSPHATE DEAMINASE AGAS-RELATED"/>
    <property type="match status" value="1"/>
</dbReference>
<evidence type="ECO:0000259" key="1">
    <source>
        <dbReference type="PROSITE" id="PS51464"/>
    </source>
</evidence>
<evidence type="ECO:0000313" key="3">
    <source>
        <dbReference type="Proteomes" id="UP000078335"/>
    </source>
</evidence>
<dbReference type="Gene3D" id="3.40.50.10490">
    <property type="entry name" value="Glucose-6-phosphate isomerase like protein, domain 1"/>
    <property type="match status" value="2"/>
</dbReference>
<dbReference type="SUPFAM" id="SSF53697">
    <property type="entry name" value="SIS domain"/>
    <property type="match status" value="1"/>
</dbReference>
<feature type="domain" description="SIS" evidence="1">
    <location>
        <begin position="73"/>
        <end position="216"/>
    </location>
</feature>
<evidence type="ECO:0000313" key="2">
    <source>
        <dbReference type="EMBL" id="KTR39242.1"/>
    </source>
</evidence>
<dbReference type="Proteomes" id="UP000078335">
    <property type="component" value="Unassembled WGS sequence"/>
</dbReference>
<reference evidence="2 3" key="1">
    <citation type="journal article" date="2016" name="Front. Microbiol.">
        <title>Genomic Resource of Rice Seed Associated Bacteria.</title>
        <authorList>
            <person name="Midha S."/>
            <person name="Bansal K."/>
            <person name="Sharma S."/>
            <person name="Kumar N."/>
            <person name="Patil P.P."/>
            <person name="Chaudhry V."/>
            <person name="Patil P.B."/>
        </authorList>
    </citation>
    <scope>NUCLEOTIDE SEQUENCE [LARGE SCALE GENOMIC DNA]</scope>
    <source>
        <strain evidence="2 3">NS263</strain>
    </source>
</reference>
<gene>
    <name evidence="2" type="ORF">NS263_11220</name>
</gene>
<proteinExistence type="predicted"/>
<dbReference type="PANTHER" id="PTHR32502">
    <property type="entry name" value="N-ACETYLGALACTOSAMINE PERMEASE II COMPONENT-RELATED"/>
    <property type="match status" value="1"/>
</dbReference>
<feature type="non-terminal residue" evidence="2">
    <location>
        <position position="1"/>
    </location>
</feature>
<accession>A0ABR5S4Z2</accession>
<dbReference type="InterPro" id="IPR001347">
    <property type="entry name" value="SIS_dom"/>
</dbReference>
<sequence>PPVLAGALAREHRGKEGSFVLEMPSETNDTGFAMTSSFSTMLLAVLLAFRPELVAGTGALVAAARTIAGLEARIASLAEGTERVVYLGSGALQGLARESALKLLELTAGGVVSFFDTPLGFRHGPKAVAGAHTLVVVYGSADPYTARYDADILRELRADGAVRVVSVGGEADDERSFPLDDLAGLDDALRSVALVGFAQLLALATSVAHGCTPDNPFPGGTVNRVVQGVTIHDHREGAARP</sequence>
<keyword evidence="3" id="KW-1185">Reference proteome</keyword>
<dbReference type="InterPro" id="IPR046348">
    <property type="entry name" value="SIS_dom_sf"/>
</dbReference>
<name>A0ABR5S4Z2_9MICO</name>
<dbReference type="EMBL" id="LDRB01000058">
    <property type="protein sequence ID" value="KTR39242.1"/>
    <property type="molecule type" value="Genomic_DNA"/>
</dbReference>
<dbReference type="InterPro" id="IPR050303">
    <property type="entry name" value="GatZ_KbaZ_carbometab"/>
</dbReference>
<organism evidence="2 3">
    <name type="scientific">Curtobacterium oceanosedimentum</name>
    <dbReference type="NCBI Taxonomy" id="465820"/>
    <lineage>
        <taxon>Bacteria</taxon>
        <taxon>Bacillati</taxon>
        <taxon>Actinomycetota</taxon>
        <taxon>Actinomycetes</taxon>
        <taxon>Micrococcales</taxon>
        <taxon>Microbacteriaceae</taxon>
        <taxon>Curtobacterium</taxon>
    </lineage>
</organism>
<dbReference type="PROSITE" id="PS51464">
    <property type="entry name" value="SIS"/>
    <property type="match status" value="1"/>
</dbReference>
<protein>
    <recommendedName>
        <fullName evidence="1">SIS domain-containing protein</fullName>
    </recommendedName>
</protein>
<comment type="caution">
    <text evidence="2">The sequence shown here is derived from an EMBL/GenBank/DDBJ whole genome shotgun (WGS) entry which is preliminary data.</text>
</comment>